<evidence type="ECO:0000256" key="9">
    <source>
        <dbReference type="ARBA" id="ARBA00022833"/>
    </source>
</evidence>
<keyword evidence="6" id="KW-0227">DNA damage</keyword>
<keyword evidence="12" id="KW-0238">DNA-binding</keyword>
<evidence type="ECO:0000313" key="19">
    <source>
        <dbReference type="EMBL" id="SNC73400.1"/>
    </source>
</evidence>
<dbReference type="InterPro" id="IPR027417">
    <property type="entry name" value="P-loop_NTPase"/>
</dbReference>
<feature type="region of interest" description="Disordered" evidence="17">
    <location>
        <begin position="324"/>
        <end position="351"/>
    </location>
</feature>
<dbReference type="OrthoDB" id="9809851at2"/>
<evidence type="ECO:0000256" key="15">
    <source>
        <dbReference type="ARBA" id="ARBA00039316"/>
    </source>
</evidence>
<dbReference type="GO" id="GO:0004518">
    <property type="term" value="F:nuclease activity"/>
    <property type="evidence" value="ECO:0007669"/>
    <property type="project" value="UniProtKB-KW"/>
</dbReference>
<evidence type="ECO:0000256" key="17">
    <source>
        <dbReference type="SAM" id="MobiDB-lite"/>
    </source>
</evidence>
<name>A0A212U5H7_9MICO</name>
<proteinExistence type="inferred from homology"/>
<feature type="region of interest" description="Disordered" evidence="17">
    <location>
        <begin position="571"/>
        <end position="599"/>
    </location>
</feature>
<dbReference type="Gene3D" id="1.10.8.280">
    <property type="entry name" value="ABC transporter ATPase domain-like"/>
    <property type="match status" value="1"/>
</dbReference>
<dbReference type="Gene3D" id="3.40.50.300">
    <property type="entry name" value="P-loop containing nucleotide triphosphate hydrolases"/>
    <property type="match status" value="2"/>
</dbReference>
<accession>A0A212U5H7</accession>
<dbReference type="PROSITE" id="PS00211">
    <property type="entry name" value="ABC_TRANSPORTER_1"/>
    <property type="match status" value="2"/>
</dbReference>
<keyword evidence="9" id="KW-0862">Zinc</keyword>
<keyword evidence="8" id="KW-0863">Zinc-finger</keyword>
<dbReference type="EMBL" id="FYEZ01000003">
    <property type="protein sequence ID" value="SNC73400.1"/>
    <property type="molecule type" value="Genomic_DNA"/>
</dbReference>
<dbReference type="GO" id="GO:0003677">
    <property type="term" value="F:DNA binding"/>
    <property type="evidence" value="ECO:0007669"/>
    <property type="project" value="UniProtKB-KW"/>
</dbReference>
<evidence type="ECO:0000256" key="5">
    <source>
        <dbReference type="ARBA" id="ARBA00022741"/>
    </source>
</evidence>
<keyword evidence="20" id="KW-1185">Reference proteome</keyword>
<evidence type="ECO:0000256" key="14">
    <source>
        <dbReference type="ARBA" id="ARBA00038000"/>
    </source>
</evidence>
<comment type="subcellular location">
    <subcellularLocation>
        <location evidence="1">Cytoplasm</location>
    </subcellularLocation>
</comment>
<dbReference type="Gene3D" id="1.20.1580.10">
    <property type="entry name" value="ABC transporter ATPase like domain"/>
    <property type="match status" value="2"/>
</dbReference>
<sequence>MTSAAPPVPSPETHLTVTGAHLHNLQGVSVSIPRNRLVAVTGVSGSGKSSLAFGTIHAEAQRRYLETVAPFARRLLHGALDPQVGAVHGLPPAVALGQQATTSGVSSRSTVATVSQTGSILRMLLSRCGEYPAGTEHLDSDAFSTNTAVGACPDCSGLGVVHEPTEASMVPDPSLSIAEGAIAAWPGAWQGKNYRDITATLGYDVHAPWESLPQADRDWILLTDEQPTVEVVPEREAGRIQRPYQGQFSSARRYLLRTLAETRSATQRARALRFVEAHPCGTCGGAGLRPDAQAVRWQGQGITDLLDLPIDELLELTTRRTGELAEATRRTRSGAPGEGTSGEPIAGAATEPTAREAAELNLLTDLTARLEVLVELGLGHLALGRGSTTVSPGELQRIRLATLLHAGLFGVLYVLDEPSAGLHPRDTEALVRVLRRLVEAGNTVLVVEHDMGVVAACDWVVDVGPWAGQDGGRVLFSGPVDGLAGVEDSVTGRYVERPVHPEEVFPDGPPAVRPTPGASGLLQVRGIHRHNVQGADVDFPLAAVTVVTGVSGSGKSSLLDGIAAAVRAHAQEVTTEAEGTGDEEGEELPGRLDPPDGGTPATVTVAGGSPGGAVPGRLVRITQKPIGRSPRSTLATYTGAFDRIRSLFAATEQAKTRGFGAGRFSFNTTPGRCPTCEGQGSVSVELLFMPGTYSLCPTCHGTRYDEETLEVRWQGLTIAEVLALTVDEAREVFTEEPTVRRTVQALADLGLGYLRLGHPATELSGGEAQRIKLATELRVRRREPTLYLFDEPTTGLHPADTHRLVRQLHALAAAGHTVVLAEHDPVAAETAHRVLEMGPGAGPSGGRVIRTGAPTTLR</sequence>
<keyword evidence="11" id="KW-0267">Excision nuclease</keyword>
<dbReference type="GO" id="GO:0005524">
    <property type="term" value="F:ATP binding"/>
    <property type="evidence" value="ECO:0007669"/>
    <property type="project" value="UniProtKB-KW"/>
</dbReference>
<dbReference type="PANTHER" id="PTHR43152">
    <property type="entry name" value="UVRABC SYSTEM PROTEIN A"/>
    <property type="match status" value="1"/>
</dbReference>
<dbReference type="Pfam" id="PF17755">
    <property type="entry name" value="UvrA_DNA-bind"/>
    <property type="match status" value="1"/>
</dbReference>
<dbReference type="SUPFAM" id="SSF52540">
    <property type="entry name" value="P-loop containing nucleoside triphosphate hydrolases"/>
    <property type="match status" value="2"/>
</dbReference>
<dbReference type="GO" id="GO:0006281">
    <property type="term" value="P:DNA repair"/>
    <property type="evidence" value="ECO:0007669"/>
    <property type="project" value="UniProtKB-KW"/>
</dbReference>
<keyword evidence="7" id="KW-0228">DNA excision</keyword>
<feature type="domain" description="ABC transporter" evidence="18">
    <location>
        <begin position="499"/>
        <end position="857"/>
    </location>
</feature>
<evidence type="ECO:0000256" key="16">
    <source>
        <dbReference type="ARBA" id="ARBA00042156"/>
    </source>
</evidence>
<keyword evidence="4" id="KW-0677">Repeat</keyword>
<keyword evidence="2" id="KW-0963">Cytoplasm</keyword>
<evidence type="ECO:0000256" key="3">
    <source>
        <dbReference type="ARBA" id="ARBA00022723"/>
    </source>
</evidence>
<organism evidence="19 20">
    <name type="scientific">Kytococcus aerolatus</name>
    <dbReference type="NCBI Taxonomy" id="592308"/>
    <lineage>
        <taxon>Bacteria</taxon>
        <taxon>Bacillati</taxon>
        <taxon>Actinomycetota</taxon>
        <taxon>Actinomycetes</taxon>
        <taxon>Micrococcales</taxon>
        <taxon>Kytococcaceae</taxon>
        <taxon>Kytococcus</taxon>
    </lineage>
</organism>
<dbReference type="RefSeq" id="WP_088818937.1">
    <property type="nucleotide sequence ID" value="NZ_FYEZ01000003.1"/>
</dbReference>
<feature type="region of interest" description="Disordered" evidence="17">
    <location>
        <begin position="836"/>
        <end position="858"/>
    </location>
</feature>
<reference evidence="19 20" key="1">
    <citation type="submission" date="2017-06" db="EMBL/GenBank/DDBJ databases">
        <authorList>
            <person name="Kim H.J."/>
            <person name="Triplett B.A."/>
        </authorList>
    </citation>
    <scope>NUCLEOTIDE SEQUENCE [LARGE SCALE GENOMIC DNA]</scope>
    <source>
        <strain evidence="19 20">DSM 22179</strain>
    </source>
</reference>
<evidence type="ECO:0000256" key="6">
    <source>
        <dbReference type="ARBA" id="ARBA00022763"/>
    </source>
</evidence>
<keyword evidence="5" id="KW-0547">Nucleotide-binding</keyword>
<dbReference type="SMART" id="SM00382">
    <property type="entry name" value="AAA"/>
    <property type="match status" value="2"/>
</dbReference>
<evidence type="ECO:0000259" key="18">
    <source>
        <dbReference type="PROSITE" id="PS50893"/>
    </source>
</evidence>
<keyword evidence="10" id="KW-0067">ATP-binding</keyword>
<comment type="similarity">
    <text evidence="14">Belongs to the ABC transporter superfamily. UvrA family.</text>
</comment>
<dbReference type="InterPro" id="IPR017871">
    <property type="entry name" value="ABC_transporter-like_CS"/>
</dbReference>
<dbReference type="InterPro" id="IPR003439">
    <property type="entry name" value="ABC_transporter-like_ATP-bd"/>
</dbReference>
<evidence type="ECO:0000256" key="4">
    <source>
        <dbReference type="ARBA" id="ARBA00022737"/>
    </source>
</evidence>
<evidence type="ECO:0000256" key="12">
    <source>
        <dbReference type="ARBA" id="ARBA00023125"/>
    </source>
</evidence>
<evidence type="ECO:0000256" key="7">
    <source>
        <dbReference type="ARBA" id="ARBA00022769"/>
    </source>
</evidence>
<dbReference type="PROSITE" id="PS50893">
    <property type="entry name" value="ABC_TRANSPORTER_2"/>
    <property type="match status" value="1"/>
</dbReference>
<dbReference type="Proteomes" id="UP000198122">
    <property type="component" value="Unassembled WGS sequence"/>
</dbReference>
<gene>
    <name evidence="19" type="ORF">SAMN05445756_1946</name>
</gene>
<dbReference type="InterPro" id="IPR003593">
    <property type="entry name" value="AAA+_ATPase"/>
</dbReference>
<dbReference type="GO" id="GO:0005737">
    <property type="term" value="C:cytoplasm"/>
    <property type="evidence" value="ECO:0007669"/>
    <property type="project" value="UniProtKB-SubCell"/>
</dbReference>
<evidence type="ECO:0000256" key="11">
    <source>
        <dbReference type="ARBA" id="ARBA00022881"/>
    </source>
</evidence>
<keyword evidence="3" id="KW-0479">Metal-binding</keyword>
<evidence type="ECO:0000313" key="20">
    <source>
        <dbReference type="Proteomes" id="UP000198122"/>
    </source>
</evidence>
<dbReference type="InterPro" id="IPR041552">
    <property type="entry name" value="UvrA_DNA-bd"/>
</dbReference>
<dbReference type="PANTHER" id="PTHR43152:SF1">
    <property type="entry name" value="UVRA PROTEIN"/>
    <property type="match status" value="1"/>
</dbReference>
<keyword evidence="13" id="KW-0234">DNA repair</keyword>
<dbReference type="GO" id="GO:0016887">
    <property type="term" value="F:ATP hydrolysis activity"/>
    <property type="evidence" value="ECO:0007669"/>
    <property type="project" value="InterPro"/>
</dbReference>
<evidence type="ECO:0000256" key="2">
    <source>
        <dbReference type="ARBA" id="ARBA00022490"/>
    </source>
</evidence>
<evidence type="ECO:0000256" key="13">
    <source>
        <dbReference type="ARBA" id="ARBA00023204"/>
    </source>
</evidence>
<evidence type="ECO:0000256" key="1">
    <source>
        <dbReference type="ARBA" id="ARBA00004496"/>
    </source>
</evidence>
<evidence type="ECO:0000256" key="10">
    <source>
        <dbReference type="ARBA" id="ARBA00022840"/>
    </source>
</evidence>
<evidence type="ECO:0000256" key="8">
    <source>
        <dbReference type="ARBA" id="ARBA00022771"/>
    </source>
</evidence>
<protein>
    <recommendedName>
        <fullName evidence="15">UvrABC system protein A</fullName>
    </recommendedName>
    <alternativeName>
        <fullName evidence="16">Excinuclease ABC subunit A</fullName>
    </alternativeName>
</protein>
<dbReference type="AlphaFoldDB" id="A0A212U5H7"/>
<dbReference type="GO" id="GO:0008270">
    <property type="term" value="F:zinc ion binding"/>
    <property type="evidence" value="ECO:0007669"/>
    <property type="project" value="UniProtKB-KW"/>
</dbReference>